<dbReference type="GO" id="GO:0019069">
    <property type="term" value="P:viral capsid assembly"/>
    <property type="evidence" value="ECO:0007669"/>
    <property type="project" value="InterPro"/>
</dbReference>
<feature type="compositionally biased region" description="Basic and acidic residues" evidence="1">
    <location>
        <begin position="210"/>
        <end position="219"/>
    </location>
</feature>
<evidence type="ECO:0000313" key="2">
    <source>
        <dbReference type="EMBL" id="QDH86178.1"/>
    </source>
</evidence>
<reference evidence="2 3" key="1">
    <citation type="submission" date="2019-06" db="EMBL/GenBank/DDBJ databases">
        <title>DNA tandem repeats contribute to Brevibacterium aurantiacum phages genetic diversity.</title>
        <authorList>
            <person name="de Melo A.G."/>
            <person name="Rousseau G.M."/>
            <person name="Tremblay D.M."/>
            <person name="Labrie S.J."/>
            <person name="Moineau S."/>
        </authorList>
    </citation>
    <scope>NUCLEOTIDE SEQUENCE [LARGE SCALE GENOMIC DNA]</scope>
</reference>
<feature type="region of interest" description="Disordered" evidence="1">
    <location>
        <begin position="1"/>
        <end position="77"/>
    </location>
</feature>
<proteinExistence type="predicted"/>
<accession>A0A7D0KJZ2</accession>
<feature type="compositionally biased region" description="Basic and acidic residues" evidence="1">
    <location>
        <begin position="54"/>
        <end position="77"/>
    </location>
</feature>
<sequence>MAQKLIANEEPNLVDDQQNPPADPNTDPGEDPNTDPAGQNDDDDDDGADSLGDPGKKALDRMKAERNEAKKAARERDAEIAELKRQIEAKDKTPEENELEAARVEARAETLSKANERVLRSEVKSAAAGKLRNPADALKLLELKDFDVNEDGDVDTDQIQDAISDLLEEKPYLAAQGSNGSFDSGRGKQPRKKKLTKADLAGMSPNEIAKAYDEGRVES</sequence>
<organism evidence="2 3">
    <name type="scientific">Brevibacterium phage AGM12</name>
    <dbReference type="NCBI Taxonomy" id="2591414"/>
    <lineage>
        <taxon>Viruses</taxon>
        <taxon>Duplodnaviria</taxon>
        <taxon>Heunggongvirae</taxon>
        <taxon>Uroviricota</taxon>
        <taxon>Caudoviricetes</taxon>
        <taxon>Agmunavirus</taxon>
        <taxon>Agmunavirus AGM1</taxon>
    </lineage>
</organism>
<protein>
    <submittedName>
        <fullName evidence="2">Scaffolding protein</fullName>
    </submittedName>
</protein>
<dbReference type="Proteomes" id="UP000502244">
    <property type="component" value="Segment"/>
</dbReference>
<dbReference type="Pfam" id="PF06810">
    <property type="entry name" value="Phage_scaffold"/>
    <property type="match status" value="1"/>
</dbReference>
<dbReference type="EMBL" id="MN023187">
    <property type="protein sequence ID" value="QDH86178.1"/>
    <property type="molecule type" value="Genomic_DNA"/>
</dbReference>
<dbReference type="InterPro" id="IPR009636">
    <property type="entry name" value="SCAF"/>
</dbReference>
<evidence type="ECO:0000256" key="1">
    <source>
        <dbReference type="SAM" id="MobiDB-lite"/>
    </source>
</evidence>
<name>A0A7D0KJZ2_9CAUD</name>
<feature type="region of interest" description="Disordered" evidence="1">
    <location>
        <begin position="174"/>
        <end position="219"/>
    </location>
</feature>
<gene>
    <name evidence="2" type="ORF">AGM12_0005</name>
</gene>
<evidence type="ECO:0000313" key="3">
    <source>
        <dbReference type="Proteomes" id="UP000502244"/>
    </source>
</evidence>